<evidence type="ECO:0000313" key="3">
    <source>
        <dbReference type="EMBL" id="RLU57551.1"/>
    </source>
</evidence>
<dbReference type="Proteomes" id="UP000269148">
    <property type="component" value="Unassembled WGS sequence"/>
</dbReference>
<protein>
    <recommendedName>
        <fullName evidence="1">Protein DltD</fullName>
    </recommendedName>
</protein>
<dbReference type="EMBL" id="QLQD01000039">
    <property type="protein sequence ID" value="RLU57551.1"/>
    <property type="molecule type" value="Genomic_DNA"/>
</dbReference>
<dbReference type="Pfam" id="PF04914">
    <property type="entry name" value="DltD"/>
    <property type="match status" value="1"/>
</dbReference>
<dbReference type="GO" id="GO:0070395">
    <property type="term" value="P:lipoteichoic acid biosynthetic process"/>
    <property type="evidence" value="ECO:0007669"/>
    <property type="project" value="UniProtKB-UniRule"/>
</dbReference>
<dbReference type="InterPro" id="IPR006998">
    <property type="entry name" value="DltD"/>
</dbReference>
<dbReference type="AlphaFoldDB" id="A0A3L8GKP0"/>
<evidence type="ECO:0000313" key="4">
    <source>
        <dbReference type="Proteomes" id="UP000025245"/>
    </source>
</evidence>
<dbReference type="PANTHER" id="PTHR40039">
    <property type="entry name" value="PROTEIN DLTD"/>
    <property type="match status" value="1"/>
</dbReference>
<reference evidence="2 4" key="1">
    <citation type="journal article" date="2014" name="Genome Announc.">
        <title>Complete Genome Sequence of a Virulent Strain, Streptococcus iniae ISET0901, Isolated from Diseased Tilapia.</title>
        <authorList>
            <person name="Pridgeon J.W."/>
            <person name="Zhang D."/>
            <person name="Zhang L."/>
        </authorList>
    </citation>
    <scope>NUCLEOTIDE SEQUENCE [LARGE SCALE GENOMIC DNA]</scope>
    <source>
        <strain evidence="2 4">ISET0901</strain>
    </source>
</reference>
<dbReference type="KEGG" id="sio:DW64_03515"/>
<evidence type="ECO:0000313" key="5">
    <source>
        <dbReference type="Proteomes" id="UP000269148"/>
    </source>
</evidence>
<dbReference type="PIRSF" id="PIRSF021438">
    <property type="entry name" value="DltD"/>
    <property type="match status" value="1"/>
</dbReference>
<dbReference type="RefSeq" id="WP_003099157.1">
    <property type="nucleotide sequence ID" value="NZ_CP010783.1"/>
</dbReference>
<gene>
    <name evidence="3" type="primary">dltD</name>
    <name evidence="3" type="ORF">DIY07_03950</name>
    <name evidence="2" type="ORF">DQ08_03520</name>
</gene>
<dbReference type="PANTHER" id="PTHR40039:SF1">
    <property type="entry name" value="PROTEIN DLTD"/>
    <property type="match status" value="1"/>
</dbReference>
<dbReference type="EMBL" id="CP007586">
    <property type="protein sequence ID" value="AHY15544.1"/>
    <property type="molecule type" value="Genomic_DNA"/>
</dbReference>
<keyword evidence="1" id="KW-1003">Cell membrane</keyword>
<dbReference type="GeneID" id="35766531"/>
<dbReference type="UniPathway" id="UPA00556"/>
<accession>A0A3L8GKP0</accession>
<evidence type="ECO:0000313" key="2">
    <source>
        <dbReference type="EMBL" id="AHY15544.1"/>
    </source>
</evidence>
<dbReference type="GO" id="GO:0005886">
    <property type="term" value="C:plasma membrane"/>
    <property type="evidence" value="ECO:0007669"/>
    <property type="project" value="UniProtKB-UniRule"/>
</dbReference>
<comment type="similarity">
    <text evidence="1">Belongs to the DltD family.</text>
</comment>
<keyword evidence="1" id="KW-0472">Membrane</keyword>
<dbReference type="Proteomes" id="UP000025245">
    <property type="component" value="Chromosome"/>
</dbReference>
<name>A0A3L8GKP0_STRIN</name>
<dbReference type="InterPro" id="IPR023896">
    <property type="entry name" value="LTA_DltD"/>
</dbReference>
<dbReference type="OrthoDB" id="1700484at2"/>
<dbReference type="KEGG" id="siz:SI82_03750"/>
<keyword evidence="4" id="KW-1185">Reference proteome</keyword>
<comment type="pathway">
    <text evidence="1">Cell wall biogenesis; lipoteichoic acid biosynthesis.</text>
</comment>
<organism evidence="3 5">
    <name type="scientific">Streptococcus iniae</name>
    <name type="common">Streptococcus shiloi</name>
    <dbReference type="NCBI Taxonomy" id="1346"/>
    <lineage>
        <taxon>Bacteria</taxon>
        <taxon>Bacillati</taxon>
        <taxon>Bacillota</taxon>
        <taxon>Bacilli</taxon>
        <taxon>Lactobacillales</taxon>
        <taxon>Streptococcaceae</taxon>
        <taxon>Streptococcus</taxon>
    </lineage>
</organism>
<dbReference type="NCBIfam" id="TIGR04092">
    <property type="entry name" value="LTA_DltD"/>
    <property type="match status" value="1"/>
</dbReference>
<proteinExistence type="inferred from homology"/>
<evidence type="ECO:0000256" key="1">
    <source>
        <dbReference type="PIRNR" id="PIRNR021438"/>
    </source>
</evidence>
<dbReference type="STRING" id="1346.BMF34_03640"/>
<dbReference type="KEGG" id="siq:DQ08_03520"/>
<dbReference type="SMR" id="A0A3L8GKP0"/>
<reference evidence="3 5" key="2">
    <citation type="submission" date="2018-06" db="EMBL/GenBank/DDBJ databases">
        <title>Mutators as drivers of adaptation in pathogenic bacteria and a risk factor for host jumps and vaccine escape.</title>
        <authorList>
            <person name="Barnes A.C."/>
            <person name="Silayeva O."/>
        </authorList>
    </citation>
    <scope>NUCLEOTIDE SEQUENCE [LARGE SCALE GENOMIC DNA]</scope>
    <source>
        <strain evidence="3 5">QMA0445</strain>
    </source>
</reference>
<sequence length="419" mass="48160">MRKRLWVILGPVVIAICLVSLTVFSFPLELKHSLKEEKANAVAISDTSFKNGLIKRQALSDPKHRFVPFFGSSEWNRMDSMHPSVLAEKYNRSYRPYLIGKRGSASLSQYYGMQQISKQLHQKKAVFVISPQWFTPEGTNPGAVQSYLSNSQVIAFLLQSKNNEESKIAAKRMLAINPGVAKANLLKKISNGIALSKLDRGLLKLEENISLREESLFSFLGKSDNFENRIMPRVLGLPKQFSYDRLHELATKRGEIATSNNKFRIKNSFYSARIAPQFHLYKNFQSNNTYIESPEYNDFQLVLSEFAKQKTEVLFVITPVNKAWAQYTGLNQKKYQEAVDKMKYQLELQGFNNIADFSKNGGDPYFMEDTIHIGWNGWLAFDKAVYPFLTEDYKAPHYEISDYFLSDEWATTSFHLKKK</sequence>